<sequence length="69" mass="8101">MEYPAQRSCHVEWRNRKSKGELLNNFLVEIGADICTHRYKEDEVRQGHVLNDAEDKVVQDVKMKNGMLK</sequence>
<gene>
    <name evidence="1" type="ORF">GPM918_LOCUS29172</name>
    <name evidence="2" type="ORF">SRO942_LOCUS29735</name>
</gene>
<evidence type="ECO:0000313" key="2">
    <source>
        <dbReference type="EMBL" id="CAF4155554.1"/>
    </source>
</evidence>
<evidence type="ECO:0000313" key="3">
    <source>
        <dbReference type="Proteomes" id="UP000663829"/>
    </source>
</evidence>
<dbReference type="AlphaFoldDB" id="A0A815EUQ8"/>
<protein>
    <submittedName>
        <fullName evidence="1">Uncharacterized protein</fullName>
    </submittedName>
</protein>
<evidence type="ECO:0000313" key="1">
    <source>
        <dbReference type="EMBL" id="CAF1314749.1"/>
    </source>
</evidence>
<accession>A0A815EUQ8</accession>
<name>A0A815EUQ8_9BILA</name>
<dbReference type="EMBL" id="CAJOBC010044474">
    <property type="protein sequence ID" value="CAF4155554.1"/>
    <property type="molecule type" value="Genomic_DNA"/>
</dbReference>
<proteinExistence type="predicted"/>
<dbReference type="Proteomes" id="UP000663829">
    <property type="component" value="Unassembled WGS sequence"/>
</dbReference>
<organism evidence="1 3">
    <name type="scientific">Didymodactylos carnosus</name>
    <dbReference type="NCBI Taxonomy" id="1234261"/>
    <lineage>
        <taxon>Eukaryota</taxon>
        <taxon>Metazoa</taxon>
        <taxon>Spiralia</taxon>
        <taxon>Gnathifera</taxon>
        <taxon>Rotifera</taxon>
        <taxon>Eurotatoria</taxon>
        <taxon>Bdelloidea</taxon>
        <taxon>Philodinida</taxon>
        <taxon>Philodinidae</taxon>
        <taxon>Didymodactylos</taxon>
    </lineage>
</organism>
<dbReference type="OrthoDB" id="434986at2759"/>
<dbReference type="EMBL" id="CAJNOQ010013114">
    <property type="protein sequence ID" value="CAF1314749.1"/>
    <property type="molecule type" value="Genomic_DNA"/>
</dbReference>
<comment type="caution">
    <text evidence="1">The sequence shown here is derived from an EMBL/GenBank/DDBJ whole genome shotgun (WGS) entry which is preliminary data.</text>
</comment>
<reference evidence="1" key="1">
    <citation type="submission" date="2021-02" db="EMBL/GenBank/DDBJ databases">
        <authorList>
            <person name="Nowell W R."/>
        </authorList>
    </citation>
    <scope>NUCLEOTIDE SEQUENCE</scope>
</reference>
<keyword evidence="3" id="KW-1185">Reference proteome</keyword>
<dbReference type="Proteomes" id="UP000681722">
    <property type="component" value="Unassembled WGS sequence"/>
</dbReference>